<dbReference type="GO" id="GO:0008658">
    <property type="term" value="F:penicillin binding"/>
    <property type="evidence" value="ECO:0007669"/>
    <property type="project" value="InterPro"/>
</dbReference>
<evidence type="ECO:0000256" key="5">
    <source>
        <dbReference type="ARBA" id="ARBA00022676"/>
    </source>
</evidence>
<dbReference type="GO" id="GO:0008360">
    <property type="term" value="P:regulation of cell shape"/>
    <property type="evidence" value="ECO:0007669"/>
    <property type="project" value="UniProtKB-KW"/>
</dbReference>
<keyword evidence="12" id="KW-0961">Cell wall biogenesis/degradation</keyword>
<evidence type="ECO:0000256" key="14">
    <source>
        <dbReference type="ARBA" id="ARBA00049902"/>
    </source>
</evidence>
<dbReference type="GO" id="GO:0008955">
    <property type="term" value="F:peptidoglycan glycosyltransferase activity"/>
    <property type="evidence" value="ECO:0007669"/>
    <property type="project" value="UniProtKB-EC"/>
</dbReference>
<feature type="region of interest" description="Disordered" evidence="15">
    <location>
        <begin position="515"/>
        <end position="537"/>
    </location>
</feature>
<feature type="domain" description="Penicillin-binding protein transpeptidase" evidence="16">
    <location>
        <begin position="174"/>
        <end position="448"/>
    </location>
</feature>
<dbReference type="GO" id="GO:0009252">
    <property type="term" value="P:peptidoglycan biosynthetic process"/>
    <property type="evidence" value="ECO:0007669"/>
    <property type="project" value="UniProtKB-KW"/>
</dbReference>
<dbReference type="Gene3D" id="3.40.710.10">
    <property type="entry name" value="DD-peptidase/beta-lactamase superfamily"/>
    <property type="match status" value="1"/>
</dbReference>
<keyword evidence="4" id="KW-0645">Protease</keyword>
<evidence type="ECO:0000256" key="3">
    <source>
        <dbReference type="ARBA" id="ARBA00022645"/>
    </source>
</evidence>
<protein>
    <recommendedName>
        <fullName evidence="13">peptidoglycan glycosyltransferase</fullName>
        <ecNumber evidence="13">2.4.99.28</ecNumber>
    </recommendedName>
</protein>
<dbReference type="AlphaFoldDB" id="A0A1F4VM95"/>
<dbReference type="Proteomes" id="UP000178964">
    <property type="component" value="Unassembled WGS sequence"/>
</dbReference>
<dbReference type="Pfam" id="PF00905">
    <property type="entry name" value="Transpeptidase"/>
    <property type="match status" value="1"/>
</dbReference>
<keyword evidence="8" id="KW-0133">Cell shape</keyword>
<feature type="domain" description="Glycosyl transferase family 51" evidence="17">
    <location>
        <begin position="1"/>
        <end position="85"/>
    </location>
</feature>
<dbReference type="InterPro" id="IPR012338">
    <property type="entry name" value="Beta-lactam/transpept-like"/>
</dbReference>
<evidence type="ECO:0000256" key="12">
    <source>
        <dbReference type="ARBA" id="ARBA00023316"/>
    </source>
</evidence>
<name>A0A1F4VM95_UNCKA</name>
<keyword evidence="3" id="KW-0121">Carboxypeptidase</keyword>
<evidence type="ECO:0000256" key="11">
    <source>
        <dbReference type="ARBA" id="ARBA00023268"/>
    </source>
</evidence>
<dbReference type="PANTHER" id="PTHR32282:SF11">
    <property type="entry name" value="PENICILLIN-BINDING PROTEIN 1B"/>
    <property type="match status" value="1"/>
</dbReference>
<dbReference type="STRING" id="1802627.A3A70_00430"/>
<evidence type="ECO:0000256" key="9">
    <source>
        <dbReference type="ARBA" id="ARBA00022984"/>
    </source>
</evidence>
<dbReference type="GO" id="GO:0005886">
    <property type="term" value="C:plasma membrane"/>
    <property type="evidence" value="ECO:0007669"/>
    <property type="project" value="UniProtKB-SubCell"/>
</dbReference>
<dbReference type="EMBL" id="MEVK01000041">
    <property type="protein sequence ID" value="OGC58185.1"/>
    <property type="molecule type" value="Genomic_DNA"/>
</dbReference>
<accession>A0A1F4VM95</accession>
<dbReference type="SUPFAM" id="SSF53955">
    <property type="entry name" value="Lysozyme-like"/>
    <property type="match status" value="1"/>
</dbReference>
<evidence type="ECO:0000313" key="19">
    <source>
        <dbReference type="Proteomes" id="UP000178964"/>
    </source>
</evidence>
<comment type="caution">
    <text evidence="18">The sequence shown here is derived from an EMBL/GenBank/DDBJ whole genome shotgun (WGS) entry which is preliminary data.</text>
</comment>
<gene>
    <name evidence="18" type="ORF">A3A70_00430</name>
</gene>
<evidence type="ECO:0000256" key="6">
    <source>
        <dbReference type="ARBA" id="ARBA00022679"/>
    </source>
</evidence>
<keyword evidence="6" id="KW-0808">Transferase</keyword>
<dbReference type="GO" id="GO:0071555">
    <property type="term" value="P:cell wall organization"/>
    <property type="evidence" value="ECO:0007669"/>
    <property type="project" value="UniProtKB-KW"/>
</dbReference>
<evidence type="ECO:0000256" key="4">
    <source>
        <dbReference type="ARBA" id="ARBA00022670"/>
    </source>
</evidence>
<keyword evidence="10" id="KW-0472">Membrane</keyword>
<dbReference type="PANTHER" id="PTHR32282">
    <property type="entry name" value="BINDING PROTEIN TRANSPEPTIDASE, PUTATIVE-RELATED"/>
    <property type="match status" value="1"/>
</dbReference>
<evidence type="ECO:0000256" key="8">
    <source>
        <dbReference type="ARBA" id="ARBA00022960"/>
    </source>
</evidence>
<dbReference type="InterPro" id="IPR023346">
    <property type="entry name" value="Lysozyme-like_dom_sf"/>
</dbReference>
<evidence type="ECO:0000256" key="7">
    <source>
        <dbReference type="ARBA" id="ARBA00022801"/>
    </source>
</evidence>
<dbReference type="InterPro" id="IPR050396">
    <property type="entry name" value="Glycosyltr_51/Transpeptidase"/>
</dbReference>
<comment type="subcellular location">
    <subcellularLocation>
        <location evidence="1">Cell membrane</location>
    </subcellularLocation>
</comment>
<comment type="catalytic activity">
    <reaction evidence="14">
        <text>[GlcNAc-(1-&gt;4)-Mur2Ac(oyl-L-Ala-gamma-D-Glu-L-Lys-D-Ala-D-Ala)](n)-di-trans,octa-cis-undecaprenyl diphosphate + beta-D-GlcNAc-(1-&gt;4)-Mur2Ac(oyl-L-Ala-gamma-D-Glu-L-Lys-D-Ala-D-Ala)-di-trans,octa-cis-undecaprenyl diphosphate = [GlcNAc-(1-&gt;4)-Mur2Ac(oyl-L-Ala-gamma-D-Glu-L-Lys-D-Ala-D-Ala)](n+1)-di-trans,octa-cis-undecaprenyl diphosphate + di-trans,octa-cis-undecaprenyl diphosphate + H(+)</text>
        <dbReference type="Rhea" id="RHEA:23708"/>
        <dbReference type="Rhea" id="RHEA-COMP:9602"/>
        <dbReference type="Rhea" id="RHEA-COMP:9603"/>
        <dbReference type="ChEBI" id="CHEBI:15378"/>
        <dbReference type="ChEBI" id="CHEBI:58405"/>
        <dbReference type="ChEBI" id="CHEBI:60033"/>
        <dbReference type="ChEBI" id="CHEBI:78435"/>
        <dbReference type="EC" id="2.4.99.28"/>
    </reaction>
</comment>
<sequence>MYAYRLEQLYSKEEILGFYLNTVSFGGTSYGIESASQTYFGKPTKDLNLAESAFLAGLPASPTELNPYTNFDSVTKRQREVLSTMVEANKITFLDAQTAMNEKLKINEASTQITFPHFVYYSRNFISDTLGEEVLKKGGLKVFTSIDPNVQNLAQNIITSEMPSLKDLKISNAAALITKNRTGEISAMVGSINYYDQTIDGNVNITTALRQPGSALKPFIYSLYLGQENTLTSQLADSPMTLKLGSETYTPKDYDGKFRGNVTVHRALANSLNIPAVRAIEKIGIENFATFMKDLGFDPWGAERFGPALALGSGEVRMVNMNKAYAMFPNNGQETQISPIRYILNTQNELVYFNPCLYKKEDFGDVTVKYKPQPCSTEKVSKEIAFLITSVLVDQKARNETFGVRNVLNIEGVGAKTGTTNDFRDNWTFGFNQDYTVGVWVGNNDNTPMGKVVSGITGAAPIWNKIISYLTTSQNRIVLENLKPAGIISLNVCPGSNTLACGGCAQAEYYISGTEPTKHCAPPKPPEEEKEEDDDEE</sequence>
<dbReference type="EC" id="2.4.99.28" evidence="13"/>
<evidence type="ECO:0000259" key="17">
    <source>
        <dbReference type="Pfam" id="PF00912"/>
    </source>
</evidence>
<dbReference type="GO" id="GO:0030288">
    <property type="term" value="C:outer membrane-bounded periplasmic space"/>
    <property type="evidence" value="ECO:0007669"/>
    <property type="project" value="TreeGrafter"/>
</dbReference>
<dbReference type="InterPro" id="IPR036950">
    <property type="entry name" value="PBP_transglycosylase"/>
</dbReference>
<dbReference type="SUPFAM" id="SSF56601">
    <property type="entry name" value="beta-lactamase/transpeptidase-like"/>
    <property type="match status" value="1"/>
</dbReference>
<evidence type="ECO:0000256" key="2">
    <source>
        <dbReference type="ARBA" id="ARBA00022475"/>
    </source>
</evidence>
<evidence type="ECO:0000256" key="1">
    <source>
        <dbReference type="ARBA" id="ARBA00004236"/>
    </source>
</evidence>
<evidence type="ECO:0000313" key="18">
    <source>
        <dbReference type="EMBL" id="OGC58185.1"/>
    </source>
</evidence>
<dbReference type="GO" id="GO:0004180">
    <property type="term" value="F:carboxypeptidase activity"/>
    <property type="evidence" value="ECO:0007669"/>
    <property type="project" value="UniProtKB-KW"/>
</dbReference>
<keyword evidence="7" id="KW-0378">Hydrolase</keyword>
<reference evidence="18 19" key="1">
    <citation type="journal article" date="2016" name="Nat. Commun.">
        <title>Thousands of microbial genomes shed light on interconnected biogeochemical processes in an aquifer system.</title>
        <authorList>
            <person name="Anantharaman K."/>
            <person name="Brown C.T."/>
            <person name="Hug L.A."/>
            <person name="Sharon I."/>
            <person name="Castelle C.J."/>
            <person name="Probst A.J."/>
            <person name="Thomas B.C."/>
            <person name="Singh A."/>
            <person name="Wilkins M.J."/>
            <person name="Karaoz U."/>
            <person name="Brodie E.L."/>
            <person name="Williams K.H."/>
            <person name="Hubbard S.S."/>
            <person name="Banfield J.F."/>
        </authorList>
    </citation>
    <scope>NUCLEOTIDE SEQUENCE [LARGE SCALE GENOMIC DNA]</scope>
</reference>
<evidence type="ECO:0000256" key="13">
    <source>
        <dbReference type="ARBA" id="ARBA00044770"/>
    </source>
</evidence>
<dbReference type="InterPro" id="IPR001460">
    <property type="entry name" value="PCN-bd_Tpept"/>
</dbReference>
<keyword evidence="9" id="KW-0573">Peptidoglycan synthesis</keyword>
<dbReference type="Pfam" id="PF00912">
    <property type="entry name" value="Transgly"/>
    <property type="match status" value="1"/>
</dbReference>
<evidence type="ECO:0000256" key="15">
    <source>
        <dbReference type="SAM" id="MobiDB-lite"/>
    </source>
</evidence>
<keyword evidence="11" id="KW-0511">Multifunctional enzyme</keyword>
<feature type="compositionally biased region" description="Acidic residues" evidence="15">
    <location>
        <begin position="528"/>
        <end position="537"/>
    </location>
</feature>
<dbReference type="Gene3D" id="1.10.3810.10">
    <property type="entry name" value="Biosynthetic peptidoglycan transglycosylase-like"/>
    <property type="match status" value="1"/>
</dbReference>
<evidence type="ECO:0000256" key="10">
    <source>
        <dbReference type="ARBA" id="ARBA00023136"/>
    </source>
</evidence>
<proteinExistence type="predicted"/>
<dbReference type="GO" id="GO:0006508">
    <property type="term" value="P:proteolysis"/>
    <property type="evidence" value="ECO:0007669"/>
    <property type="project" value="UniProtKB-KW"/>
</dbReference>
<keyword evidence="2" id="KW-1003">Cell membrane</keyword>
<dbReference type="InterPro" id="IPR001264">
    <property type="entry name" value="Glyco_trans_51"/>
</dbReference>
<keyword evidence="5" id="KW-0328">Glycosyltransferase</keyword>
<organism evidence="18 19">
    <name type="scientific">candidate division WWE3 bacterium RIFCSPLOWO2_01_FULL_42_11</name>
    <dbReference type="NCBI Taxonomy" id="1802627"/>
    <lineage>
        <taxon>Bacteria</taxon>
        <taxon>Katanobacteria</taxon>
    </lineage>
</organism>
<evidence type="ECO:0000259" key="16">
    <source>
        <dbReference type="Pfam" id="PF00905"/>
    </source>
</evidence>